<name>A0AAD5Q437_PYTIN</name>
<dbReference type="GO" id="GO:0015203">
    <property type="term" value="F:polyamine transmembrane transporter activity"/>
    <property type="evidence" value="ECO:0007669"/>
    <property type="project" value="UniProtKB-ARBA"/>
</dbReference>
<feature type="transmembrane region" description="Helical" evidence="8">
    <location>
        <begin position="411"/>
        <end position="432"/>
    </location>
</feature>
<feature type="transmembrane region" description="Helical" evidence="8">
    <location>
        <begin position="74"/>
        <end position="96"/>
    </location>
</feature>
<dbReference type="InterPro" id="IPR044566">
    <property type="entry name" value="RMV1-like"/>
</dbReference>
<dbReference type="PANTHER" id="PTHR45826">
    <property type="entry name" value="POLYAMINE TRANSPORTER PUT1"/>
    <property type="match status" value="1"/>
</dbReference>
<proteinExistence type="inferred from homology"/>
<dbReference type="PANTHER" id="PTHR45826:SF2">
    <property type="entry name" value="AMINO ACID TRANSPORTER"/>
    <property type="match status" value="1"/>
</dbReference>
<evidence type="ECO:0000256" key="7">
    <source>
        <dbReference type="ARBA" id="ARBA00024041"/>
    </source>
</evidence>
<keyword evidence="6 8" id="KW-0472">Membrane</keyword>
<keyword evidence="10" id="KW-1185">Reference proteome</keyword>
<dbReference type="GO" id="GO:0005886">
    <property type="term" value="C:plasma membrane"/>
    <property type="evidence" value="ECO:0007669"/>
    <property type="project" value="UniProtKB-SubCell"/>
</dbReference>
<evidence type="ECO:0000256" key="4">
    <source>
        <dbReference type="ARBA" id="ARBA00022692"/>
    </source>
</evidence>
<keyword evidence="2" id="KW-0813">Transport</keyword>
<comment type="caution">
    <text evidence="9">The sequence shown here is derived from an EMBL/GenBank/DDBJ whole genome shotgun (WGS) entry which is preliminary data.</text>
</comment>
<organism evidence="9 10">
    <name type="scientific">Pythium insidiosum</name>
    <name type="common">Pythiosis disease agent</name>
    <dbReference type="NCBI Taxonomy" id="114742"/>
    <lineage>
        <taxon>Eukaryota</taxon>
        <taxon>Sar</taxon>
        <taxon>Stramenopiles</taxon>
        <taxon>Oomycota</taxon>
        <taxon>Peronosporomycetes</taxon>
        <taxon>Pythiales</taxon>
        <taxon>Pythiaceae</taxon>
        <taxon>Pythium</taxon>
    </lineage>
</organism>
<evidence type="ECO:0000313" key="9">
    <source>
        <dbReference type="EMBL" id="KAJ0396120.1"/>
    </source>
</evidence>
<gene>
    <name evidence="9" type="ORF">P43SY_008085</name>
</gene>
<evidence type="ECO:0000256" key="2">
    <source>
        <dbReference type="ARBA" id="ARBA00022448"/>
    </source>
</evidence>
<comment type="similarity">
    <text evidence="7">Belongs to the amino acid-polyamine-organocation (APC) superfamily. Polyamine:cation symporter (PHS) (TC 2.A.3.12) family.</text>
</comment>
<evidence type="ECO:0000256" key="1">
    <source>
        <dbReference type="ARBA" id="ARBA00004651"/>
    </source>
</evidence>
<evidence type="ECO:0000256" key="8">
    <source>
        <dbReference type="SAM" id="Phobius"/>
    </source>
</evidence>
<accession>A0AAD5Q437</accession>
<dbReference type="EMBL" id="JAKCXM010000310">
    <property type="protein sequence ID" value="KAJ0396120.1"/>
    <property type="molecule type" value="Genomic_DNA"/>
</dbReference>
<keyword evidence="3" id="KW-1003">Cell membrane</keyword>
<evidence type="ECO:0000313" key="10">
    <source>
        <dbReference type="Proteomes" id="UP001209570"/>
    </source>
</evidence>
<feature type="transmembrane region" description="Helical" evidence="8">
    <location>
        <begin position="296"/>
        <end position="320"/>
    </location>
</feature>
<sequence length="484" mass="52894">MPGAHSRRKLGIMAVALITYFNVSGGPWGSEPVMASCGPFVGIVAVIIFPWIWCLPLALTFAELFTAFPTDGSFCKWVGVAFGRPMGFQVGFWSWVAGVIDNAIYPCLIVDTIRALYAGDLASAVGGDDDDAALTSVSLNVFLARAFFAVLFMLPTLTSLKLVGNTLLVMGIMIFLPFAVMVAIAIPQVNPANWFVIREDRDWATLLSTLYWNYSGFDAAGAYAGEIQNPKSTGFDAAGAYAGEIQNPKSTYPKAMILTVIMIAITYIVPFFAISGADKPHYTSWVDGSYSVIAQALGGTWLCVWVLVSSLFGNLGLYVAEMAKDAYQLAGMADSGLAPPLFSRRDPDTGVPRRAIALSFVIIVFMGLFDFTTIVGVDNFFSALSSLVEMCAAVKMRFSHPEIERPYKVNLSDRALAVVMVLPFTVGVFIMLNELTKSTVSFALNVSALIFGYICQKWIERHPYHHQYFEIADSPHQKDLTLEY</sequence>
<keyword evidence="4 8" id="KW-0812">Transmembrane</keyword>
<dbReference type="Gene3D" id="1.20.1740.10">
    <property type="entry name" value="Amino acid/polyamine transporter I"/>
    <property type="match status" value="2"/>
</dbReference>
<feature type="transmembrane region" description="Helical" evidence="8">
    <location>
        <begin position="41"/>
        <end position="62"/>
    </location>
</feature>
<keyword evidence="5 8" id="KW-1133">Transmembrane helix</keyword>
<evidence type="ECO:0008006" key="11">
    <source>
        <dbReference type="Google" id="ProtNLM"/>
    </source>
</evidence>
<feature type="transmembrane region" description="Helical" evidence="8">
    <location>
        <begin position="255"/>
        <end position="275"/>
    </location>
</feature>
<evidence type="ECO:0000256" key="5">
    <source>
        <dbReference type="ARBA" id="ARBA00022989"/>
    </source>
</evidence>
<dbReference type="Pfam" id="PF13520">
    <property type="entry name" value="AA_permease_2"/>
    <property type="match status" value="1"/>
</dbReference>
<evidence type="ECO:0000256" key="3">
    <source>
        <dbReference type="ARBA" id="ARBA00022475"/>
    </source>
</evidence>
<feature type="transmembrane region" description="Helical" evidence="8">
    <location>
        <begin position="355"/>
        <end position="374"/>
    </location>
</feature>
<dbReference type="Proteomes" id="UP001209570">
    <property type="component" value="Unassembled WGS sequence"/>
</dbReference>
<dbReference type="PIRSF" id="PIRSF006060">
    <property type="entry name" value="AA_transporter"/>
    <property type="match status" value="1"/>
</dbReference>
<reference evidence="9" key="1">
    <citation type="submission" date="2021-12" db="EMBL/GenBank/DDBJ databases">
        <title>Prjna785345.</title>
        <authorList>
            <person name="Rujirawat T."/>
            <person name="Krajaejun T."/>
        </authorList>
    </citation>
    <scope>NUCLEOTIDE SEQUENCE</scope>
    <source>
        <strain evidence="9">Pi057C3</strain>
    </source>
</reference>
<feature type="transmembrane region" description="Helical" evidence="8">
    <location>
        <begin position="166"/>
        <end position="186"/>
    </location>
</feature>
<feature type="transmembrane region" description="Helical" evidence="8">
    <location>
        <begin position="132"/>
        <end position="154"/>
    </location>
</feature>
<comment type="subcellular location">
    <subcellularLocation>
        <location evidence="1">Cell membrane</location>
        <topology evidence="1">Multi-pass membrane protein</topology>
    </subcellularLocation>
</comment>
<evidence type="ECO:0000256" key="6">
    <source>
        <dbReference type="ARBA" id="ARBA00023136"/>
    </source>
</evidence>
<protein>
    <recommendedName>
        <fullName evidence="11">Amino Acid-Polyamine-Organocation (APC) Family</fullName>
    </recommendedName>
</protein>
<dbReference type="InterPro" id="IPR002293">
    <property type="entry name" value="AA/rel_permease1"/>
</dbReference>
<dbReference type="AlphaFoldDB" id="A0AAD5Q437"/>